<evidence type="ECO:0000313" key="3">
    <source>
        <dbReference type="Proteomes" id="UP000253664"/>
    </source>
</evidence>
<organism evidence="2 3">
    <name type="scientific">Ophiocordyceps polyrhachis-furcata BCC 54312</name>
    <dbReference type="NCBI Taxonomy" id="1330021"/>
    <lineage>
        <taxon>Eukaryota</taxon>
        <taxon>Fungi</taxon>
        <taxon>Dikarya</taxon>
        <taxon>Ascomycota</taxon>
        <taxon>Pezizomycotina</taxon>
        <taxon>Sordariomycetes</taxon>
        <taxon>Hypocreomycetidae</taxon>
        <taxon>Hypocreales</taxon>
        <taxon>Ophiocordycipitaceae</taxon>
        <taxon>Ophiocordyceps</taxon>
    </lineage>
</organism>
<feature type="region of interest" description="Disordered" evidence="1">
    <location>
        <begin position="62"/>
        <end position="87"/>
    </location>
</feature>
<evidence type="ECO:0000313" key="2">
    <source>
        <dbReference type="EMBL" id="RCI10041.1"/>
    </source>
</evidence>
<reference evidence="2 3" key="1">
    <citation type="journal article" date="2015" name="BMC Genomics">
        <title>Insights from the genome of Ophiocordyceps polyrhachis-furcata to pathogenicity and host specificity in insect fungi.</title>
        <authorList>
            <person name="Wichadakul D."/>
            <person name="Kobmoo N."/>
            <person name="Ingsriswang S."/>
            <person name="Tangphatsornruang S."/>
            <person name="Chantasingh D."/>
            <person name="Luangsa-ard J.J."/>
            <person name="Eurwilaichitr L."/>
        </authorList>
    </citation>
    <scope>NUCLEOTIDE SEQUENCE [LARGE SCALE GENOMIC DNA]</scope>
    <source>
        <strain evidence="2 3">BCC 54312</strain>
    </source>
</reference>
<accession>A0A367L6J1</accession>
<comment type="caution">
    <text evidence="2">The sequence shown here is derived from an EMBL/GenBank/DDBJ whole genome shotgun (WGS) entry which is preliminary data.</text>
</comment>
<name>A0A367L6J1_9HYPO</name>
<dbReference type="AlphaFoldDB" id="A0A367L6J1"/>
<gene>
    <name evidence="2" type="ORF">L249_8743</name>
</gene>
<sequence>MSLCIPNKYPHVATSHPSPRSLVPFPGPGSQQISARARDSSSGRQRAAAMASCHFTHHLPPTNNALAKDSVSRKRDAAVQGSGEGNNKQELFISGINKFIGAKHGFPEETWRPALLIKQNMSSRPARDSGYKEKYLYVSLERCVSPFGLDYGFNPARH</sequence>
<evidence type="ECO:0000256" key="1">
    <source>
        <dbReference type="SAM" id="MobiDB-lite"/>
    </source>
</evidence>
<protein>
    <submittedName>
        <fullName evidence="2">Uncharacterized protein</fullName>
    </submittedName>
</protein>
<keyword evidence="3" id="KW-1185">Reference proteome</keyword>
<dbReference type="EMBL" id="LKCN02000013">
    <property type="protein sequence ID" value="RCI10041.1"/>
    <property type="molecule type" value="Genomic_DNA"/>
</dbReference>
<feature type="region of interest" description="Disordered" evidence="1">
    <location>
        <begin position="1"/>
        <end position="45"/>
    </location>
</feature>
<dbReference type="Proteomes" id="UP000253664">
    <property type="component" value="Unassembled WGS sequence"/>
</dbReference>
<proteinExistence type="predicted"/>